<sequence length="386" mass="41655">MFSIPFLRKGGERVAVADVGSGSAGVAILSFARGEPVKIIAAHRVTLPFEERTQEATATGVISALAESAEKALTAARTLGFGPVQSTHAVIHAPWVRSKTVSAVKEFPGDQKVNAEEIAALAKEALAGEKEFNHQDLIEANVVRVELNGYPTAYPNGKHAHVIFAATLVSECQPRIKTVAQETLVKVFSLPPTFHSGTKALLTLLRGRSASHTNYLIIDMASEATSLVSVHKGAPIAHALVLEGTHTILKRIAGNGMPEETSTLMRMLARDHCEDSSCEELKVNMAHTEQELVRIFGEAFSALAESRKLPQALVLVAESSMAEWLSLFFSRIDFTQFTLTTQPFSVEILTHEELQHFVTSNDPNGSQDIGLLVASSLIGSNLEGER</sequence>
<evidence type="ECO:0000313" key="1">
    <source>
        <dbReference type="EMBL" id="KKW17561.1"/>
    </source>
</evidence>
<dbReference type="Proteomes" id="UP000034057">
    <property type="component" value="Unassembled WGS sequence"/>
</dbReference>
<evidence type="ECO:0008006" key="3">
    <source>
        <dbReference type="Google" id="ProtNLM"/>
    </source>
</evidence>
<protein>
    <recommendedName>
        <fullName evidence="3">SHS2 domain-containing protein</fullName>
    </recommendedName>
</protein>
<gene>
    <name evidence="1" type="ORF">UY59_C0035G0011</name>
</gene>
<name>A0A0G1WFJ2_9BACT</name>
<dbReference type="AlphaFoldDB" id="A0A0G1WFJ2"/>
<accession>A0A0G1WFJ2</accession>
<dbReference type="EMBL" id="LCQO01000035">
    <property type="protein sequence ID" value="KKW17561.1"/>
    <property type="molecule type" value="Genomic_DNA"/>
</dbReference>
<organism evidence="1 2">
    <name type="scientific">Candidatus Kaiserbacteria bacterium GW2011_GWA1_50_28</name>
    <dbReference type="NCBI Taxonomy" id="1618668"/>
    <lineage>
        <taxon>Bacteria</taxon>
        <taxon>Candidatus Kaiseribacteriota</taxon>
    </lineage>
</organism>
<comment type="caution">
    <text evidence="1">The sequence shown here is derived from an EMBL/GenBank/DDBJ whole genome shotgun (WGS) entry which is preliminary data.</text>
</comment>
<proteinExistence type="predicted"/>
<evidence type="ECO:0000313" key="2">
    <source>
        <dbReference type="Proteomes" id="UP000034057"/>
    </source>
</evidence>
<reference evidence="1 2" key="1">
    <citation type="journal article" date="2015" name="Nature">
        <title>rRNA introns, odd ribosomes, and small enigmatic genomes across a large radiation of phyla.</title>
        <authorList>
            <person name="Brown C.T."/>
            <person name="Hug L.A."/>
            <person name="Thomas B.C."/>
            <person name="Sharon I."/>
            <person name="Castelle C.J."/>
            <person name="Singh A."/>
            <person name="Wilkins M.J."/>
            <person name="Williams K.H."/>
            <person name="Banfield J.F."/>
        </authorList>
    </citation>
    <scope>NUCLEOTIDE SEQUENCE [LARGE SCALE GENOMIC DNA]</scope>
</reference>